<dbReference type="InterPro" id="IPR050091">
    <property type="entry name" value="PKS_NRPS_Biosynth_Enz"/>
</dbReference>
<dbReference type="Pfam" id="PF00109">
    <property type="entry name" value="ketoacyl-synt"/>
    <property type="match status" value="1"/>
</dbReference>
<sequence>MSKEEKLVEYLKWVTAELHEAQQRLSVLETGDREPVAIVSMACRYPGGVRSPEDLWQLVADGSDAISGFPLNRGWELDGLFDADPDRSGTSYAREGGFLHDAAAFDAAFFEISPREATATDPQQRLLLEAAWETFERADLDPHSLRGSRTGVFAGVMYSDYVARLMDRLPPGFEGFLGNGGAASVASGRVAYTFGLEGPAVTVDTACSSSLVSMHLAAQALRNEECDLALAGGVTVMATPGVFVEFSRQRGLAPDGRCKPFAEAADGTGWGEGVGFVLLERLSDAERNGHEILAVLRGSAVNQDGASNGLTAPNGPSQQRVIEQALASARLSAGQVDAVEAHGTGTTLGDPIEAQALLATYGQAHSAERPLWLGAVKSNIGHTQAAAGVAGVIKMVEAMRHGVLPRTLHVDEPSTHVDWNTGHVALLTEAQQWPETGEPRRAAVSSFGISGTNAHVILEAAPEPGKPVEERVDKSMPVPVVVSARSSAALAEAAGRLAAYVEHHPDVEIGALAARLWSGRAKLEHRAGVVTADPTELHEALTALAAGTTHPALVTGPGSAETGGRLAVMFSGQGSQRPGMGRDLYETFPAYAEALDEVCAALDQHLDTEVPLRDVMFAEPGSEHAALLETTLYTQPALFAHHVAGYRLLQKVGVQPAALIGHSIGELSAAHLTGTLPLAVAADMVATRAKLLHTLPDGTGMLAVNTDADTLTPYLKRHEDVAVAAHNSATSLAVAGPHQPLRELAAELTEAGIRTKALKVAHAFHTAHTEPILDTFTGHLTDLFNRHTLGDADIPVISNVTGLPATSGQHHDPEYWAQHIRQPVHFHQGITHLTTDDSISLFTELAPHPTLAPQLPSGTKRTPRLPTETLTHLATLVGLHGNHHPVDLAAHLPETAAKVPALPTYPFQHRPYWLRADPAKGTDARPGDAELWDALEREDLDGVLSAMGVRDADVTAWKAVLPSLVTWRRQRGWGHRLGWEALDDGTPPLLDGAWVVLLPEDAAEHPAVRTALTALDEGGAGVEVVTVERQMARTTFAGRLRAALSACGARLAGVLSLLAFADPARPGPDGLELSATLLHALDDAAAQVPVWFLTAGGTTAGGEDPLADPAQARIRGLAQSLAVEHPERWGGLADLPAGGAGGRDVRDRLRAALAGRADRSGAREDQVAVRAGALFARRMRPADLAAATEPWLRATDGTVLVTGAGGALAEEIAVQLVREGVRHLLLATGPGAYGEAAALVAQLREAGAEPVVAAIDLADRDAVAALVRSVAPEHPLTAVVHVAAQLDDAVVGAVDADDVGRLLDPAAAALANLCELTLDRGLESFVHCTSAVGALGAAGFGAQGAVHAHLEALAQTYRERGLPVTSVVCGPWQDPEAADTAAGKHLRYQGIRPMAPRLAARLLVRAVAGRPATPVLVDVDWDRYVRQSEQGAAGSLLRAIPEAGAGAGDGGAWEPETDGAGPLGEAAARLRQRLDTAAGAERAELLLELLRDAAAQVLGHADTGEIAADAQFTELGFSSFTALELCNRVAAVSGLEIPPMAIFDNPTPQALAGYLMTTFEGETSLATAAGAAAR</sequence>
<dbReference type="InterPro" id="IPR032821">
    <property type="entry name" value="PKS_assoc"/>
</dbReference>
<keyword evidence="3" id="KW-0597">Phosphoprotein</keyword>
<dbReference type="Gene3D" id="3.40.47.10">
    <property type="match status" value="1"/>
</dbReference>
<dbReference type="InterPro" id="IPR036291">
    <property type="entry name" value="NAD(P)-bd_dom_sf"/>
</dbReference>
<comment type="cofactor">
    <cofactor evidence="1">
        <name>pantetheine 4'-phosphate</name>
        <dbReference type="ChEBI" id="CHEBI:47942"/>
    </cofactor>
</comment>
<dbReference type="EMBL" id="AB193609">
    <property type="protein sequence ID" value="BAE93725.1"/>
    <property type="molecule type" value="Genomic_DNA"/>
</dbReference>
<dbReference type="Gene3D" id="3.40.50.720">
    <property type="entry name" value="NAD(P)-binding Rossmann-like Domain"/>
    <property type="match status" value="1"/>
</dbReference>
<protein>
    <submittedName>
        <fullName evidence="10">Type I polyketide synthase</fullName>
    </submittedName>
</protein>
<evidence type="ECO:0000313" key="10">
    <source>
        <dbReference type="EMBL" id="BAE93725.1"/>
    </source>
</evidence>
<dbReference type="GO" id="GO:0004312">
    <property type="term" value="F:fatty acid synthase activity"/>
    <property type="evidence" value="ECO:0007669"/>
    <property type="project" value="TreeGrafter"/>
</dbReference>
<dbReference type="InterPro" id="IPR014030">
    <property type="entry name" value="Ketoacyl_synth_N"/>
</dbReference>
<evidence type="ECO:0000256" key="7">
    <source>
        <dbReference type="ARBA" id="ARBA00023315"/>
    </source>
</evidence>
<evidence type="ECO:0000256" key="6">
    <source>
        <dbReference type="ARBA" id="ARBA00023268"/>
    </source>
</evidence>
<dbReference type="SMART" id="SM00825">
    <property type="entry name" value="PKS_KS"/>
    <property type="match status" value="1"/>
</dbReference>
<dbReference type="SUPFAM" id="SSF47336">
    <property type="entry name" value="ACP-like"/>
    <property type="match status" value="1"/>
</dbReference>
<evidence type="ECO:0000256" key="3">
    <source>
        <dbReference type="ARBA" id="ARBA00022553"/>
    </source>
</evidence>
<dbReference type="GO" id="GO:0006633">
    <property type="term" value="P:fatty acid biosynthetic process"/>
    <property type="evidence" value="ECO:0007669"/>
    <property type="project" value="InterPro"/>
</dbReference>
<dbReference type="Gene3D" id="6.10.140.1830">
    <property type="match status" value="1"/>
</dbReference>
<dbReference type="PANTHER" id="PTHR43775:SF51">
    <property type="entry name" value="INACTIVE PHENOLPHTHIOCEROL SYNTHESIS POLYKETIDE SYNTHASE TYPE I PKS1-RELATED"/>
    <property type="match status" value="1"/>
</dbReference>
<evidence type="ECO:0000256" key="2">
    <source>
        <dbReference type="ARBA" id="ARBA00022450"/>
    </source>
</evidence>
<name>Q1MX78_9ACTN</name>
<dbReference type="GO" id="GO:0033068">
    <property type="term" value="P:macrolide biosynthetic process"/>
    <property type="evidence" value="ECO:0007669"/>
    <property type="project" value="UniProtKB-ARBA"/>
</dbReference>
<dbReference type="SUPFAM" id="SSF52151">
    <property type="entry name" value="FabD/lysophospholipase-like"/>
    <property type="match status" value="1"/>
</dbReference>
<dbReference type="InterPro" id="IPR001227">
    <property type="entry name" value="Ac_transferase_dom_sf"/>
</dbReference>
<reference evidence="10" key="1">
    <citation type="submission" date="2004-10" db="EMBL/GenBank/DDBJ databases">
        <title>Tetronomycin biosynthetic gene cluster in Streptomyces sp.nov.</title>
        <authorList>
            <person name="Demydchuk Y.A."/>
            <person name="Leadlay P.F."/>
        </authorList>
    </citation>
    <scope>NUCLEOTIDE SEQUENCE</scope>
    <source>
        <strain evidence="10">NRRL 11266</strain>
    </source>
</reference>
<dbReference type="InterPro" id="IPR014031">
    <property type="entry name" value="Ketoacyl_synth_C"/>
</dbReference>
<dbReference type="InterPro" id="IPR018201">
    <property type="entry name" value="Ketoacyl_synth_AS"/>
</dbReference>
<dbReference type="InterPro" id="IPR016039">
    <property type="entry name" value="Thiolase-like"/>
</dbReference>
<dbReference type="Pfam" id="PF00698">
    <property type="entry name" value="Acyl_transf_1"/>
    <property type="match status" value="1"/>
</dbReference>
<dbReference type="Gene3D" id="1.10.1200.10">
    <property type="entry name" value="ACP-like"/>
    <property type="match status" value="1"/>
</dbReference>
<dbReference type="CDD" id="cd08952">
    <property type="entry name" value="KR_1_SDR_x"/>
    <property type="match status" value="1"/>
</dbReference>
<dbReference type="SUPFAM" id="SSF55048">
    <property type="entry name" value="Probable ACP-binding domain of malonyl-CoA ACP transacylase"/>
    <property type="match status" value="1"/>
</dbReference>
<keyword evidence="6" id="KW-0511">Multifunctional enzyme</keyword>
<dbReference type="InterPro" id="IPR014043">
    <property type="entry name" value="Acyl_transferase_dom"/>
</dbReference>
<evidence type="ECO:0000259" key="9">
    <source>
        <dbReference type="PROSITE" id="PS52004"/>
    </source>
</evidence>
<keyword evidence="5" id="KW-0045">Antibiotic biosynthesis</keyword>
<keyword evidence="7" id="KW-0012">Acyltransferase</keyword>
<evidence type="ECO:0000256" key="5">
    <source>
        <dbReference type="ARBA" id="ARBA00023194"/>
    </source>
</evidence>
<keyword evidence="4" id="KW-0808">Transferase</keyword>
<dbReference type="InterPro" id="IPR036736">
    <property type="entry name" value="ACP-like_sf"/>
</dbReference>
<accession>Q1MX78</accession>
<feature type="domain" description="Carrier" evidence="8">
    <location>
        <begin position="1484"/>
        <end position="1559"/>
    </location>
</feature>
<dbReference type="Gene3D" id="3.40.366.10">
    <property type="entry name" value="Malonyl-Coenzyme A Acyl Carrier Protein, domain 2"/>
    <property type="match status" value="1"/>
</dbReference>
<dbReference type="SMART" id="SM00827">
    <property type="entry name" value="PKS_AT"/>
    <property type="match status" value="1"/>
</dbReference>
<evidence type="ECO:0000256" key="4">
    <source>
        <dbReference type="ARBA" id="ARBA00022679"/>
    </source>
</evidence>
<dbReference type="InterPro" id="IPR016035">
    <property type="entry name" value="Acyl_Trfase/lysoPLipase"/>
</dbReference>
<organism evidence="10">
    <name type="scientific">Streptomyces sp. NRRL 11266</name>
    <dbReference type="NCBI Taxonomy" id="299254"/>
    <lineage>
        <taxon>Bacteria</taxon>
        <taxon>Bacillati</taxon>
        <taxon>Actinomycetota</taxon>
        <taxon>Actinomycetes</taxon>
        <taxon>Kitasatosporales</taxon>
        <taxon>Streptomycetaceae</taxon>
        <taxon>Streptomyces</taxon>
    </lineage>
</organism>
<dbReference type="InterPro" id="IPR016036">
    <property type="entry name" value="Malonyl_transacylase_ACP-bd"/>
</dbReference>
<dbReference type="InterPro" id="IPR020841">
    <property type="entry name" value="PKS_Beta-ketoAc_synthase_dom"/>
</dbReference>
<dbReference type="NCBIfam" id="NF045894">
    <property type="entry name" value="PKS_plus_SDR"/>
    <property type="match status" value="1"/>
</dbReference>
<dbReference type="PROSITE" id="PS50075">
    <property type="entry name" value="CARRIER"/>
    <property type="match status" value="1"/>
</dbReference>
<gene>
    <name evidence="10" type="primary">tmnVI</name>
</gene>
<dbReference type="SUPFAM" id="SSF53901">
    <property type="entry name" value="Thiolase-like"/>
    <property type="match status" value="1"/>
</dbReference>
<keyword evidence="2" id="KW-0596">Phosphopantetheine</keyword>
<dbReference type="Pfam" id="PF08659">
    <property type="entry name" value="KR"/>
    <property type="match status" value="1"/>
</dbReference>
<dbReference type="PROSITE" id="PS52004">
    <property type="entry name" value="KS3_2"/>
    <property type="match status" value="1"/>
</dbReference>
<dbReference type="InterPro" id="IPR041618">
    <property type="entry name" value="PKS_DE"/>
</dbReference>
<dbReference type="CDD" id="cd00833">
    <property type="entry name" value="PKS"/>
    <property type="match status" value="1"/>
</dbReference>
<dbReference type="SUPFAM" id="SSF51735">
    <property type="entry name" value="NAD(P)-binding Rossmann-fold domains"/>
    <property type="match status" value="2"/>
</dbReference>
<dbReference type="PANTHER" id="PTHR43775">
    <property type="entry name" value="FATTY ACID SYNTHASE"/>
    <property type="match status" value="1"/>
</dbReference>
<dbReference type="PROSITE" id="PS00606">
    <property type="entry name" value="KS3_1"/>
    <property type="match status" value="1"/>
</dbReference>
<dbReference type="SMART" id="SM00823">
    <property type="entry name" value="PKS_PP"/>
    <property type="match status" value="1"/>
</dbReference>
<dbReference type="GO" id="GO:0031177">
    <property type="term" value="F:phosphopantetheine binding"/>
    <property type="evidence" value="ECO:0007669"/>
    <property type="project" value="InterPro"/>
</dbReference>
<dbReference type="Gene3D" id="3.30.70.3290">
    <property type="match status" value="1"/>
</dbReference>
<dbReference type="InterPro" id="IPR020806">
    <property type="entry name" value="PKS_PP-bd"/>
</dbReference>
<dbReference type="Pfam" id="PF16197">
    <property type="entry name" value="KAsynt_C_assoc"/>
    <property type="match status" value="1"/>
</dbReference>
<dbReference type="InterPro" id="IPR013968">
    <property type="entry name" value="PKS_KR"/>
</dbReference>
<evidence type="ECO:0000256" key="1">
    <source>
        <dbReference type="ARBA" id="ARBA00001957"/>
    </source>
</evidence>
<dbReference type="InterPro" id="IPR015083">
    <property type="entry name" value="NorB/c/GfsB-D-like_docking"/>
</dbReference>
<dbReference type="SMART" id="SM00822">
    <property type="entry name" value="PKS_KR"/>
    <property type="match status" value="1"/>
</dbReference>
<dbReference type="Pfam" id="PF08990">
    <property type="entry name" value="Docking"/>
    <property type="match status" value="1"/>
</dbReference>
<evidence type="ECO:0000259" key="8">
    <source>
        <dbReference type="PROSITE" id="PS50075"/>
    </source>
</evidence>
<dbReference type="SMART" id="SM01294">
    <property type="entry name" value="PKS_PP_betabranch"/>
    <property type="match status" value="1"/>
</dbReference>
<dbReference type="Pfam" id="PF18369">
    <property type="entry name" value="PKS_DE"/>
    <property type="match status" value="1"/>
</dbReference>
<dbReference type="Pfam" id="PF02801">
    <property type="entry name" value="Ketoacyl-synt_C"/>
    <property type="match status" value="1"/>
</dbReference>
<dbReference type="InterPro" id="IPR057326">
    <property type="entry name" value="KR_dom"/>
</dbReference>
<dbReference type="GO" id="GO:0004315">
    <property type="term" value="F:3-oxoacyl-[acyl-carrier-protein] synthase activity"/>
    <property type="evidence" value="ECO:0007669"/>
    <property type="project" value="InterPro"/>
</dbReference>
<feature type="domain" description="Ketosynthase family 3 (KS3)" evidence="9">
    <location>
        <begin position="33"/>
        <end position="460"/>
    </location>
</feature>
<dbReference type="FunFam" id="3.40.47.10:FF:000019">
    <property type="entry name" value="Polyketide synthase type I"/>
    <property type="match status" value="1"/>
</dbReference>
<proteinExistence type="predicted"/>
<dbReference type="InterPro" id="IPR009081">
    <property type="entry name" value="PP-bd_ACP"/>
</dbReference>
<dbReference type="Pfam" id="PF00550">
    <property type="entry name" value="PP-binding"/>
    <property type="match status" value="1"/>
</dbReference>